<dbReference type="EMBL" id="JWZT01000858">
    <property type="protein sequence ID" value="KII73398.1"/>
    <property type="molecule type" value="Genomic_DNA"/>
</dbReference>
<sequence length="146" mass="16895">MADSVDQEQKAIAEQICKLLNDDVFINSDSDQQNQLMELLDRFSEDVELLQAKILVQSSVVERIHNLADHIKRCQLQIADIKTFTPPGFFDVNSKPKIRRLDVSKLGQKAAFGIHFIFYFISLNRTLQQRKCHSPQKVFIHTRLRA</sequence>
<accession>A0A0C2JVE7</accession>
<organism evidence="1 2">
    <name type="scientific">Thelohanellus kitauei</name>
    <name type="common">Myxosporean</name>
    <dbReference type="NCBI Taxonomy" id="669202"/>
    <lineage>
        <taxon>Eukaryota</taxon>
        <taxon>Metazoa</taxon>
        <taxon>Cnidaria</taxon>
        <taxon>Myxozoa</taxon>
        <taxon>Myxosporea</taxon>
        <taxon>Bivalvulida</taxon>
        <taxon>Platysporina</taxon>
        <taxon>Myxobolidae</taxon>
        <taxon>Thelohanellus</taxon>
    </lineage>
</organism>
<proteinExistence type="predicted"/>
<protein>
    <submittedName>
        <fullName evidence="1">Uncharacterized protein</fullName>
    </submittedName>
</protein>
<comment type="caution">
    <text evidence="1">The sequence shown here is derived from an EMBL/GenBank/DDBJ whole genome shotgun (WGS) entry which is preliminary data.</text>
</comment>
<reference evidence="1 2" key="1">
    <citation type="journal article" date="2014" name="Genome Biol. Evol.">
        <title>The genome of the myxosporean Thelohanellus kitauei shows adaptations to nutrient acquisition within its fish host.</title>
        <authorList>
            <person name="Yang Y."/>
            <person name="Xiong J."/>
            <person name="Zhou Z."/>
            <person name="Huo F."/>
            <person name="Miao W."/>
            <person name="Ran C."/>
            <person name="Liu Y."/>
            <person name="Zhang J."/>
            <person name="Feng J."/>
            <person name="Wang M."/>
            <person name="Wang M."/>
            <person name="Wang L."/>
            <person name="Yao B."/>
        </authorList>
    </citation>
    <scope>NUCLEOTIDE SEQUENCE [LARGE SCALE GENOMIC DNA]</scope>
    <source>
        <strain evidence="1">Wuqing</strain>
    </source>
</reference>
<evidence type="ECO:0000313" key="1">
    <source>
        <dbReference type="EMBL" id="KII73398.1"/>
    </source>
</evidence>
<evidence type="ECO:0000313" key="2">
    <source>
        <dbReference type="Proteomes" id="UP000031668"/>
    </source>
</evidence>
<dbReference type="Proteomes" id="UP000031668">
    <property type="component" value="Unassembled WGS sequence"/>
</dbReference>
<gene>
    <name evidence="1" type="ORF">RF11_09114</name>
</gene>
<name>A0A0C2JVE7_THEKT</name>
<dbReference type="AlphaFoldDB" id="A0A0C2JVE7"/>
<keyword evidence="2" id="KW-1185">Reference proteome</keyword>